<evidence type="ECO:0000313" key="3">
    <source>
        <dbReference type="EMBL" id="RYO91997.1"/>
    </source>
</evidence>
<feature type="region of interest" description="Disordered" evidence="1">
    <location>
        <begin position="298"/>
        <end position="334"/>
    </location>
</feature>
<dbReference type="PANTHER" id="PTHR33048:SF105">
    <property type="match status" value="1"/>
</dbReference>
<feature type="compositionally biased region" description="Basic and acidic residues" evidence="1">
    <location>
        <begin position="298"/>
        <end position="307"/>
    </location>
</feature>
<reference evidence="3 4" key="1">
    <citation type="submission" date="2018-06" db="EMBL/GenBank/DDBJ databases">
        <title>Complete Genomes of Monosporascus.</title>
        <authorList>
            <person name="Robinson A.J."/>
            <person name="Natvig D.O."/>
        </authorList>
    </citation>
    <scope>NUCLEOTIDE SEQUENCE [LARGE SCALE GENOMIC DNA]</scope>
    <source>
        <strain evidence="3 4">CBS 110550</strain>
    </source>
</reference>
<comment type="caution">
    <text evidence="3">The sequence shown here is derived from an EMBL/GenBank/DDBJ whole genome shotgun (WGS) entry which is preliminary data.</text>
</comment>
<sequence length="334" mass="36716">MPPPPDPAALAAAQEAMKRFSIEAWTLLSIGLLVTIVRTFGRIKALGFKGLQPDDFMVWVGATFYTIETGLAYSVGAKAQGLANNGMTDEERATLSPNSPEYHTRVIGSKIQLCGWASYSVLLWSLKASLLMFYLRLTAGLGRSYLIRIYIGFGFVALTFVTVVDPVNGAQLAGSYAVRETFVAVITTNLPMVFPLLKTWLSPVLGSLIMSLRSTERLDDKTPDNLRTFGAGSNPSWRRRRPQSPHHITTLTLGESEERMVENVKMQTLKTPSNANVGAASHGDNSIHKDVEIAVTYEDRSTERPDPIRISGIEESPEPRANHYAFARGPMRGN</sequence>
<keyword evidence="2" id="KW-0472">Membrane</keyword>
<name>A0A4Q4T092_9PEZI</name>
<evidence type="ECO:0000256" key="1">
    <source>
        <dbReference type="SAM" id="MobiDB-lite"/>
    </source>
</evidence>
<evidence type="ECO:0000256" key="2">
    <source>
        <dbReference type="SAM" id="Phobius"/>
    </source>
</evidence>
<proteinExistence type="predicted"/>
<dbReference type="Proteomes" id="UP000293360">
    <property type="component" value="Unassembled WGS sequence"/>
</dbReference>
<organism evidence="3 4">
    <name type="scientific">Monosporascus ibericus</name>
    <dbReference type="NCBI Taxonomy" id="155417"/>
    <lineage>
        <taxon>Eukaryota</taxon>
        <taxon>Fungi</taxon>
        <taxon>Dikarya</taxon>
        <taxon>Ascomycota</taxon>
        <taxon>Pezizomycotina</taxon>
        <taxon>Sordariomycetes</taxon>
        <taxon>Xylariomycetidae</taxon>
        <taxon>Xylariales</taxon>
        <taxon>Xylariales incertae sedis</taxon>
        <taxon>Monosporascus</taxon>
    </lineage>
</organism>
<protein>
    <submittedName>
        <fullName evidence="3">Uncharacterized protein</fullName>
    </submittedName>
</protein>
<evidence type="ECO:0000313" key="4">
    <source>
        <dbReference type="Proteomes" id="UP000293360"/>
    </source>
</evidence>
<keyword evidence="4" id="KW-1185">Reference proteome</keyword>
<dbReference type="OrthoDB" id="2988756at2759"/>
<keyword evidence="2" id="KW-0812">Transmembrane</keyword>
<dbReference type="EMBL" id="QJNU01000618">
    <property type="protein sequence ID" value="RYO91997.1"/>
    <property type="molecule type" value="Genomic_DNA"/>
</dbReference>
<dbReference type="STRING" id="155417.A0A4Q4T092"/>
<feature type="region of interest" description="Disordered" evidence="1">
    <location>
        <begin position="223"/>
        <end position="246"/>
    </location>
</feature>
<feature type="transmembrane region" description="Helical" evidence="2">
    <location>
        <begin position="113"/>
        <end position="135"/>
    </location>
</feature>
<dbReference type="AlphaFoldDB" id="A0A4Q4T092"/>
<feature type="transmembrane region" description="Helical" evidence="2">
    <location>
        <begin position="20"/>
        <end position="41"/>
    </location>
</feature>
<keyword evidence="2" id="KW-1133">Transmembrane helix</keyword>
<gene>
    <name evidence="3" type="ORF">DL764_008200</name>
</gene>
<dbReference type="InterPro" id="IPR052337">
    <property type="entry name" value="SAT4-like"/>
</dbReference>
<accession>A0A4Q4T092</accession>
<feature type="transmembrane region" description="Helical" evidence="2">
    <location>
        <begin position="147"/>
        <end position="164"/>
    </location>
</feature>
<dbReference type="PANTHER" id="PTHR33048">
    <property type="entry name" value="PTH11-LIKE INTEGRAL MEMBRANE PROTEIN (AFU_ORTHOLOGUE AFUA_5G11245)"/>
    <property type="match status" value="1"/>
</dbReference>